<proteinExistence type="inferred from homology"/>
<dbReference type="Gene3D" id="3.40.50.720">
    <property type="entry name" value="NAD(P)-binding Rossmann-like Domain"/>
    <property type="match status" value="1"/>
</dbReference>
<protein>
    <recommendedName>
        <fullName evidence="6">Chanoclavine-I dehydrogenase easD</fullName>
    </recommendedName>
</protein>
<keyword evidence="2" id="KW-0521">NADP</keyword>
<name>A0A9W5YJ99_9EURO</name>
<evidence type="ECO:0008006" key="6">
    <source>
        <dbReference type="Google" id="ProtNLM"/>
    </source>
</evidence>
<organism evidence="4 5">
    <name type="scientific">Aspergillus brasiliensis</name>
    <dbReference type="NCBI Taxonomy" id="319629"/>
    <lineage>
        <taxon>Eukaryota</taxon>
        <taxon>Fungi</taxon>
        <taxon>Dikarya</taxon>
        <taxon>Ascomycota</taxon>
        <taxon>Pezizomycotina</taxon>
        <taxon>Eurotiomycetes</taxon>
        <taxon>Eurotiomycetidae</taxon>
        <taxon>Eurotiales</taxon>
        <taxon>Aspergillaceae</taxon>
        <taxon>Aspergillus</taxon>
        <taxon>Aspergillus subgen. Circumdati</taxon>
    </lineage>
</organism>
<dbReference type="EMBL" id="BROQ01000005">
    <property type="protein sequence ID" value="GKZ17306.1"/>
    <property type="molecule type" value="Genomic_DNA"/>
</dbReference>
<evidence type="ECO:0000256" key="3">
    <source>
        <dbReference type="ARBA" id="ARBA00023002"/>
    </source>
</evidence>
<comment type="similarity">
    <text evidence="1">Belongs to the short-chain dehydrogenases/reductases (SDR) family.</text>
</comment>
<dbReference type="CDD" id="cd05233">
    <property type="entry name" value="SDR_c"/>
    <property type="match status" value="1"/>
</dbReference>
<dbReference type="AlphaFoldDB" id="A0A9W5YJ99"/>
<dbReference type="InterPro" id="IPR002347">
    <property type="entry name" value="SDR_fam"/>
</dbReference>
<sequence>MATVSSKIFAVTGGASGIGAATCRLLAQRGAAVVCIGDLSSKNFERLRKEMEAINLHTQMHCTTLDVSSSAEVEKWIQAIVSTFGDLHGLANVAGIAQAAGIRQTPVIVDETDEEWSKILKVNLDGIFYCTRAAVRAMKRLPQHDRSIVNVGSIAAFIHLPDAYAYGTSKGACAYFTTCAATDAFPLGIRINNVSPGITDTPLLPQFMPQADTVDEVKEAYRKEGYPIIQPEDVARTIVWLLSDDSRPVYGANINVGAATP</sequence>
<accession>A0A9W5YJ99</accession>
<evidence type="ECO:0000313" key="4">
    <source>
        <dbReference type="EMBL" id="GKZ17306.1"/>
    </source>
</evidence>
<dbReference type="SUPFAM" id="SSF51735">
    <property type="entry name" value="NAD(P)-binding Rossmann-fold domains"/>
    <property type="match status" value="1"/>
</dbReference>
<dbReference type="Proteomes" id="UP001143548">
    <property type="component" value="Unassembled WGS sequence"/>
</dbReference>
<dbReference type="PANTHER" id="PTHR24321">
    <property type="entry name" value="DEHYDROGENASES, SHORT CHAIN"/>
    <property type="match status" value="1"/>
</dbReference>
<dbReference type="PRINTS" id="PR00081">
    <property type="entry name" value="GDHRDH"/>
</dbReference>
<dbReference type="PANTHER" id="PTHR24321:SF8">
    <property type="entry name" value="ESTRADIOL 17-BETA-DEHYDROGENASE 8-RELATED"/>
    <property type="match status" value="1"/>
</dbReference>
<reference evidence="4" key="1">
    <citation type="submission" date="2022-07" db="EMBL/GenBank/DDBJ databases">
        <title>Taxonomy of Aspergillus series Nigri: significant species reduction supported by multi-species coalescent approaches.</title>
        <authorList>
            <person name="Bian C."/>
            <person name="Kusuya Y."/>
            <person name="Sklenar F."/>
            <person name="D'hooge E."/>
            <person name="Yaguchi T."/>
            <person name="Takahashi H."/>
            <person name="Hubka V."/>
        </authorList>
    </citation>
    <scope>NUCLEOTIDE SEQUENCE</scope>
    <source>
        <strain evidence="4">CBS 733.88</strain>
    </source>
</reference>
<dbReference type="Pfam" id="PF13561">
    <property type="entry name" value="adh_short_C2"/>
    <property type="match status" value="1"/>
</dbReference>
<dbReference type="InterPro" id="IPR036291">
    <property type="entry name" value="NAD(P)-bd_dom_sf"/>
</dbReference>
<evidence type="ECO:0000313" key="5">
    <source>
        <dbReference type="Proteomes" id="UP001143548"/>
    </source>
</evidence>
<dbReference type="GO" id="GO:0016491">
    <property type="term" value="F:oxidoreductase activity"/>
    <property type="evidence" value="ECO:0007669"/>
    <property type="project" value="UniProtKB-KW"/>
</dbReference>
<evidence type="ECO:0000256" key="1">
    <source>
        <dbReference type="ARBA" id="ARBA00006484"/>
    </source>
</evidence>
<evidence type="ECO:0000256" key="2">
    <source>
        <dbReference type="ARBA" id="ARBA00022857"/>
    </source>
</evidence>
<dbReference type="FunFam" id="3.40.50.720:FF:000084">
    <property type="entry name" value="Short-chain dehydrogenase reductase"/>
    <property type="match status" value="1"/>
</dbReference>
<keyword evidence="3" id="KW-0560">Oxidoreductase</keyword>
<gene>
    <name evidence="4" type="ORF">AbraCBS73388_008228</name>
</gene>
<comment type="caution">
    <text evidence="4">The sequence shown here is derived from an EMBL/GenBank/DDBJ whole genome shotgun (WGS) entry which is preliminary data.</text>
</comment>